<dbReference type="InterPro" id="IPR008929">
    <property type="entry name" value="Chondroitin_lyas"/>
</dbReference>
<dbReference type="Pfam" id="PF05426">
    <property type="entry name" value="Alginate_lyase"/>
    <property type="match status" value="1"/>
</dbReference>
<dbReference type="GO" id="GO:0042597">
    <property type="term" value="C:periplasmic space"/>
    <property type="evidence" value="ECO:0007669"/>
    <property type="project" value="InterPro"/>
</dbReference>
<gene>
    <name evidence="4" type="ORF">EZS27_002785</name>
</gene>
<evidence type="ECO:0000313" key="4">
    <source>
        <dbReference type="EMBL" id="KAA6349787.1"/>
    </source>
</evidence>
<comment type="caution">
    <text evidence="4">The sequence shown here is derived from an EMBL/GenBank/DDBJ whole genome shotgun (WGS) entry which is preliminary data.</text>
</comment>
<keyword evidence="1" id="KW-0732">Signal</keyword>
<organism evidence="4">
    <name type="scientific">termite gut metagenome</name>
    <dbReference type="NCBI Taxonomy" id="433724"/>
    <lineage>
        <taxon>unclassified sequences</taxon>
        <taxon>metagenomes</taxon>
        <taxon>organismal metagenomes</taxon>
    </lineage>
</organism>
<dbReference type="InterPro" id="IPR008397">
    <property type="entry name" value="Alginate_lyase_dom"/>
</dbReference>
<evidence type="ECO:0000256" key="1">
    <source>
        <dbReference type="ARBA" id="ARBA00022729"/>
    </source>
</evidence>
<reference evidence="4" key="1">
    <citation type="submission" date="2019-03" db="EMBL/GenBank/DDBJ databases">
        <title>Single cell metagenomics reveals metabolic interactions within the superorganism composed of flagellate Streblomastix strix and complex community of Bacteroidetes bacteria on its surface.</title>
        <authorList>
            <person name="Treitli S.C."/>
            <person name="Kolisko M."/>
            <person name="Husnik F."/>
            <person name="Keeling P."/>
            <person name="Hampl V."/>
        </authorList>
    </citation>
    <scope>NUCLEOTIDE SEQUENCE</scope>
    <source>
        <strain evidence="4">STM</strain>
    </source>
</reference>
<feature type="domain" description="Alginate lyase" evidence="3">
    <location>
        <begin position="74"/>
        <end position="291"/>
    </location>
</feature>
<evidence type="ECO:0000256" key="2">
    <source>
        <dbReference type="ARBA" id="ARBA00023239"/>
    </source>
</evidence>
<name>A0A5J4SUZ5_9ZZZZ</name>
<protein>
    <recommendedName>
        <fullName evidence="3">Alginate lyase domain-containing protein</fullName>
    </recommendedName>
</protein>
<dbReference type="Gene3D" id="1.50.10.100">
    <property type="entry name" value="Chondroitin AC/alginate lyase"/>
    <property type="match status" value="1"/>
</dbReference>
<dbReference type="AlphaFoldDB" id="A0A5J4SUZ5"/>
<proteinExistence type="predicted"/>
<sequence>MRNKLSMILGLLYLLCCNLQAQKFVHPGVLHTKESMEHLRQLIINKTEPAYGSFLLLKEHKCSQADYRMEGPFQVISRDGEFGYTKSKMEADFSAAYQNALMWTLTGNEAHARKSLEILTAYADSLTLIPETNDAPLLVGLEGLKIIYALEMLKYTYNGVSKRQLQKITKMFSEIFIPVMDNFYTHKPYTNGNWGPIVTKAYMAAGIFFDNRKMYDKAIDFYLHARDNGTIAHYISGETGQIQESGRDQGHSMLGIGAMATVCELAWKQGNDLYSALDNRLLKGFEYVAKYNLGYDVSFITWIDITGKYCDWTEISDKSRGRFIPIFEMAYNHYVKRKGLQMPYVLQVLGKIRPEGFDRDQPAFGSLLFND</sequence>
<keyword evidence="2" id="KW-0456">Lyase</keyword>
<evidence type="ECO:0000259" key="3">
    <source>
        <dbReference type="Pfam" id="PF05426"/>
    </source>
</evidence>
<accession>A0A5J4SUZ5</accession>
<dbReference type="SUPFAM" id="SSF48230">
    <property type="entry name" value="Chondroitin AC/alginate lyase"/>
    <property type="match status" value="1"/>
</dbReference>
<dbReference type="EMBL" id="SNRY01000039">
    <property type="protein sequence ID" value="KAA6349787.1"/>
    <property type="molecule type" value="Genomic_DNA"/>
</dbReference>
<dbReference type="GO" id="GO:0016829">
    <property type="term" value="F:lyase activity"/>
    <property type="evidence" value="ECO:0007669"/>
    <property type="project" value="UniProtKB-KW"/>
</dbReference>